<gene>
    <name evidence="1" type="ORF">DSM104329_01627</name>
</gene>
<protein>
    <submittedName>
        <fullName evidence="1">Uncharacterized protein</fullName>
    </submittedName>
</protein>
<organism evidence="1 2">
    <name type="scientific">Capillimicrobium parvum</name>
    <dbReference type="NCBI Taxonomy" id="2884022"/>
    <lineage>
        <taxon>Bacteria</taxon>
        <taxon>Bacillati</taxon>
        <taxon>Actinomycetota</taxon>
        <taxon>Thermoleophilia</taxon>
        <taxon>Solirubrobacterales</taxon>
        <taxon>Capillimicrobiaceae</taxon>
        <taxon>Capillimicrobium</taxon>
    </lineage>
</organism>
<dbReference type="Proteomes" id="UP001162834">
    <property type="component" value="Chromosome"/>
</dbReference>
<accession>A0A9E6XWW0</accession>
<name>A0A9E6XWW0_9ACTN</name>
<dbReference type="EMBL" id="CP087164">
    <property type="protein sequence ID" value="UGS35241.1"/>
    <property type="molecule type" value="Genomic_DNA"/>
</dbReference>
<proteinExistence type="predicted"/>
<evidence type="ECO:0000313" key="1">
    <source>
        <dbReference type="EMBL" id="UGS35241.1"/>
    </source>
</evidence>
<dbReference type="AlphaFoldDB" id="A0A9E6XWW0"/>
<evidence type="ECO:0000313" key="2">
    <source>
        <dbReference type="Proteomes" id="UP001162834"/>
    </source>
</evidence>
<dbReference type="KEGG" id="sbae:DSM104329_01627"/>
<keyword evidence="2" id="KW-1185">Reference proteome</keyword>
<reference evidence="1" key="1">
    <citation type="journal article" date="2022" name="Int. J. Syst. Evol. Microbiol.">
        <title>Pseudomonas aegrilactucae sp. nov. and Pseudomonas morbosilactucae sp. nov., pathogens causing bacterial rot of lettuce in Japan.</title>
        <authorList>
            <person name="Sawada H."/>
            <person name="Fujikawa T."/>
            <person name="Satou M."/>
        </authorList>
    </citation>
    <scope>NUCLEOTIDE SEQUENCE</scope>
    <source>
        <strain evidence="1">0166_1</strain>
    </source>
</reference>
<sequence length="76" mass="7871">MAQNGRFYSGSVGCQFGYRLTGGGVDWGFSSVYLDYAVVSSAPDLSGTVWRATASQGLSPAPDVLPSVYAVCIKAG</sequence>